<reference evidence="10 11" key="1">
    <citation type="submission" date="2018-04" db="EMBL/GenBank/DDBJ databases">
        <title>Brenneria corticis sp.nov.</title>
        <authorList>
            <person name="Li Y."/>
        </authorList>
    </citation>
    <scope>NUCLEOTIDE SEQUENCE [LARGE SCALE GENOMIC DNA]</scope>
    <source>
        <strain evidence="10 11">CFCC 11842</strain>
    </source>
</reference>
<dbReference type="PROSITE" id="PS50045">
    <property type="entry name" value="SIGMA54_INTERACT_4"/>
    <property type="match status" value="1"/>
</dbReference>
<dbReference type="Pfam" id="PF13185">
    <property type="entry name" value="GAF_2"/>
    <property type="match status" value="1"/>
</dbReference>
<dbReference type="Gene3D" id="1.10.10.60">
    <property type="entry name" value="Homeodomain-like"/>
    <property type="match status" value="1"/>
</dbReference>
<keyword evidence="11" id="KW-1185">Reference proteome</keyword>
<dbReference type="Proteomes" id="UP000296159">
    <property type="component" value="Unassembled WGS sequence"/>
</dbReference>
<keyword evidence="1" id="KW-0547">Nucleotide-binding</keyword>
<keyword evidence="10" id="KW-0456">Lyase</keyword>
<dbReference type="InterPro" id="IPR029016">
    <property type="entry name" value="GAF-like_dom_sf"/>
</dbReference>
<dbReference type="InterPro" id="IPR002078">
    <property type="entry name" value="Sigma_54_int"/>
</dbReference>
<accession>A0A2U1TYZ2</accession>
<evidence type="ECO:0000256" key="4">
    <source>
        <dbReference type="ARBA" id="ARBA00023015"/>
    </source>
</evidence>
<dbReference type="InterPro" id="IPR027417">
    <property type="entry name" value="P-loop_NTPase"/>
</dbReference>
<keyword evidence="6" id="KW-0010">Activator</keyword>
<dbReference type="PANTHER" id="PTHR32071">
    <property type="entry name" value="TRANSCRIPTIONAL REGULATORY PROTEIN"/>
    <property type="match status" value="1"/>
</dbReference>
<evidence type="ECO:0000256" key="8">
    <source>
        <dbReference type="SAM" id="MobiDB-lite"/>
    </source>
</evidence>
<keyword evidence="4" id="KW-0805">Transcription regulation</keyword>
<evidence type="ECO:0000256" key="6">
    <source>
        <dbReference type="ARBA" id="ARBA00023159"/>
    </source>
</evidence>
<comment type="caution">
    <text evidence="10">The sequence shown here is derived from an EMBL/GenBank/DDBJ whole genome shotgun (WGS) entry which is preliminary data.</text>
</comment>
<keyword evidence="5" id="KW-0238">DNA-binding</keyword>
<dbReference type="CDD" id="cd00009">
    <property type="entry name" value="AAA"/>
    <property type="match status" value="1"/>
</dbReference>
<dbReference type="GO" id="GO:0005524">
    <property type="term" value="F:ATP binding"/>
    <property type="evidence" value="ECO:0007669"/>
    <property type="project" value="UniProtKB-KW"/>
</dbReference>
<evidence type="ECO:0000256" key="3">
    <source>
        <dbReference type="ARBA" id="ARBA00023012"/>
    </source>
</evidence>
<dbReference type="FunFam" id="3.40.50.300:FF:000006">
    <property type="entry name" value="DNA-binding transcriptional regulator NtrC"/>
    <property type="match status" value="1"/>
</dbReference>
<dbReference type="AlphaFoldDB" id="A0A2U1TYZ2"/>
<dbReference type="SMART" id="SM00065">
    <property type="entry name" value="GAF"/>
    <property type="match status" value="2"/>
</dbReference>
<evidence type="ECO:0000256" key="2">
    <source>
        <dbReference type="ARBA" id="ARBA00022840"/>
    </source>
</evidence>
<dbReference type="Gene3D" id="3.40.50.300">
    <property type="entry name" value="P-loop containing nucleotide triphosphate hydrolases"/>
    <property type="match status" value="1"/>
</dbReference>
<dbReference type="PROSITE" id="PS00688">
    <property type="entry name" value="SIGMA54_INTERACT_3"/>
    <property type="match status" value="1"/>
</dbReference>
<dbReference type="GO" id="GO:0016829">
    <property type="term" value="F:lyase activity"/>
    <property type="evidence" value="ECO:0007669"/>
    <property type="project" value="UniProtKB-KW"/>
</dbReference>
<dbReference type="RefSeq" id="WP_136166890.1">
    <property type="nucleotide sequence ID" value="NZ_KZ819081.1"/>
</dbReference>
<dbReference type="Pfam" id="PF25601">
    <property type="entry name" value="AAA_lid_14"/>
    <property type="match status" value="1"/>
</dbReference>
<dbReference type="InterPro" id="IPR025944">
    <property type="entry name" value="Sigma_54_int_dom_CS"/>
</dbReference>
<dbReference type="SUPFAM" id="SSF46689">
    <property type="entry name" value="Homeodomain-like"/>
    <property type="match status" value="1"/>
</dbReference>
<dbReference type="GO" id="GO:0003677">
    <property type="term" value="F:DNA binding"/>
    <property type="evidence" value="ECO:0007669"/>
    <property type="project" value="UniProtKB-KW"/>
</dbReference>
<dbReference type="FunFam" id="1.10.8.60:FF:000014">
    <property type="entry name" value="DNA-binding transcriptional regulator NtrC"/>
    <property type="match status" value="1"/>
</dbReference>
<dbReference type="PANTHER" id="PTHR32071:SF123">
    <property type="entry name" value="DNA-BINDING TRANSCRIPTIONAL ACTIVATOR HYFR-RELATED"/>
    <property type="match status" value="1"/>
</dbReference>
<evidence type="ECO:0000256" key="5">
    <source>
        <dbReference type="ARBA" id="ARBA00023125"/>
    </source>
</evidence>
<dbReference type="GO" id="GO:0006355">
    <property type="term" value="P:regulation of DNA-templated transcription"/>
    <property type="evidence" value="ECO:0007669"/>
    <property type="project" value="InterPro"/>
</dbReference>
<dbReference type="SUPFAM" id="SSF55781">
    <property type="entry name" value="GAF domain-like"/>
    <property type="match status" value="2"/>
</dbReference>
<dbReference type="SUPFAM" id="SSF52540">
    <property type="entry name" value="P-loop containing nucleoside triphosphate hydrolases"/>
    <property type="match status" value="1"/>
</dbReference>
<evidence type="ECO:0000259" key="9">
    <source>
        <dbReference type="PROSITE" id="PS50045"/>
    </source>
</evidence>
<feature type="domain" description="Sigma-54 factor interaction" evidence="9">
    <location>
        <begin position="393"/>
        <end position="622"/>
    </location>
</feature>
<dbReference type="PROSITE" id="PS00675">
    <property type="entry name" value="SIGMA54_INTERACT_1"/>
    <property type="match status" value="1"/>
</dbReference>
<sequence length="718" mass="80762">MAIQLTDSPSRLSILWQDALLKVSQTLLQQRSIDAVLQVLDSLSFSVVRFGRVNLLLIDPLHNQTLFYRRDREANKTHCSEEALLLLDGPGGTVWHTHMPLHCDQARFRRDFPHLGDQPAYAGLSDYCQLPLLTPHRALGGVEFIKTDGSRFDDSEITFFQALSAVITLVLENIGERELAQREEEKLRHERDHFRILVDVTNTVISKRELKALAQEVSKEIHRFFNIDFVALALRDDDDKTLKYYATHYLAGHAPRSGAGALDVAETHAAEVMRTNEAMLIDNGESAARPGRPRYLAQWFDGELQHACLLPLAFGNRVLGVLELAHHRDLSVRDAEMKLLRQIASRIAIALDNALAYEQITRLKDSLIHENVYLTEMLTERTQSAEGDAFGEIIGRSAAIRQVLEQVEMVAGSDSTVLILGETGTGKELIARAIHRLSRRQSKRMVKMNCAAIPASLLESDLFGHEKGAFTGASHLRQGRFEVADGSTLFLDEVGDIPLELQPKLLRVLQEREIERLGGSKVIPVDVRLIAATNRDLQQMVADREYRSDLYYRLNVFPIVIPPLRERPEDIPLLAKFFTRKIARRMNRTIDSIPSDMLRQLSRLPWPGNVRELENVIERAVILTKGSTLNLQLAELQHHLSPLETPKPAAPPAAPIAEDNEDNKEESERQRIIRVLKETNGIVAGPKGAAAKLGLKRTTLLSRMQRMGISAKSIERVE</sequence>
<dbReference type="GO" id="GO:0000160">
    <property type="term" value="P:phosphorelay signal transduction system"/>
    <property type="evidence" value="ECO:0007669"/>
    <property type="project" value="UniProtKB-KW"/>
</dbReference>
<name>A0A2U1TYZ2_9GAMM</name>
<keyword evidence="3" id="KW-0902">Two-component regulatory system</keyword>
<dbReference type="InterPro" id="IPR003018">
    <property type="entry name" value="GAF"/>
</dbReference>
<dbReference type="InterPro" id="IPR003593">
    <property type="entry name" value="AAA+_ATPase"/>
</dbReference>
<dbReference type="EMBL" id="QDKH01000014">
    <property type="protein sequence ID" value="PWC14572.1"/>
    <property type="molecule type" value="Genomic_DNA"/>
</dbReference>
<dbReference type="Pfam" id="PF00158">
    <property type="entry name" value="Sigma54_activat"/>
    <property type="match status" value="1"/>
</dbReference>
<dbReference type="Gene3D" id="3.30.450.40">
    <property type="match status" value="2"/>
</dbReference>
<keyword evidence="2" id="KW-0067">ATP-binding</keyword>
<evidence type="ECO:0000256" key="7">
    <source>
        <dbReference type="ARBA" id="ARBA00023163"/>
    </source>
</evidence>
<dbReference type="NCBIfam" id="NF011958">
    <property type="entry name" value="PRK15429.1"/>
    <property type="match status" value="1"/>
</dbReference>
<gene>
    <name evidence="10" type="ORF">DDT56_13150</name>
</gene>
<evidence type="ECO:0000256" key="1">
    <source>
        <dbReference type="ARBA" id="ARBA00022741"/>
    </source>
</evidence>
<proteinExistence type="predicted"/>
<dbReference type="InterPro" id="IPR009057">
    <property type="entry name" value="Homeodomain-like_sf"/>
</dbReference>
<feature type="region of interest" description="Disordered" evidence="8">
    <location>
        <begin position="642"/>
        <end position="669"/>
    </location>
</feature>
<evidence type="ECO:0000313" key="10">
    <source>
        <dbReference type="EMBL" id="PWC14572.1"/>
    </source>
</evidence>
<protein>
    <submittedName>
        <fullName evidence="10">Formate hydrogenlyase transcriptional activator FlhA</fullName>
    </submittedName>
</protein>
<evidence type="ECO:0000313" key="11">
    <source>
        <dbReference type="Proteomes" id="UP000296159"/>
    </source>
</evidence>
<dbReference type="InterPro" id="IPR058031">
    <property type="entry name" value="AAA_lid_NorR"/>
</dbReference>
<dbReference type="InterPro" id="IPR025662">
    <property type="entry name" value="Sigma_54_int_dom_ATP-bd_1"/>
</dbReference>
<keyword evidence="7" id="KW-0804">Transcription</keyword>
<organism evidence="10 11">
    <name type="scientific">Brenneria corticis</name>
    <dbReference type="NCBI Taxonomy" id="2173106"/>
    <lineage>
        <taxon>Bacteria</taxon>
        <taxon>Pseudomonadati</taxon>
        <taxon>Pseudomonadota</taxon>
        <taxon>Gammaproteobacteria</taxon>
        <taxon>Enterobacterales</taxon>
        <taxon>Pectobacteriaceae</taxon>
        <taxon>Brenneria</taxon>
    </lineage>
</organism>
<dbReference type="SMART" id="SM00382">
    <property type="entry name" value="AAA"/>
    <property type="match status" value="1"/>
</dbReference>
<dbReference type="Gene3D" id="1.10.8.60">
    <property type="match status" value="1"/>
</dbReference>